<dbReference type="RefSeq" id="WP_181609412.1">
    <property type="nucleotide sequence ID" value="NZ_BAABAM010000006.1"/>
</dbReference>
<evidence type="ECO:0000259" key="1">
    <source>
        <dbReference type="Pfam" id="PF08242"/>
    </source>
</evidence>
<reference evidence="2 3" key="1">
    <citation type="submission" date="2020-07" db="EMBL/GenBank/DDBJ databases">
        <title>Genomic Encyclopedia of Type Strains, Phase IV (KMG-IV): sequencing the most valuable type-strain genomes for metagenomic binning, comparative biology and taxonomic classification.</title>
        <authorList>
            <person name="Goeker M."/>
        </authorList>
    </citation>
    <scope>NUCLEOTIDE SEQUENCE [LARGE SCALE GENOMIC DNA]</scope>
    <source>
        <strain evidence="2 3">DSM 45533</strain>
    </source>
</reference>
<comment type="caution">
    <text evidence="2">The sequence shown here is derived from an EMBL/GenBank/DDBJ whole genome shotgun (WGS) entry which is preliminary data.</text>
</comment>
<dbReference type="SUPFAM" id="SSF53335">
    <property type="entry name" value="S-adenosyl-L-methionine-dependent methyltransferases"/>
    <property type="match status" value="1"/>
</dbReference>
<organism evidence="2 3">
    <name type="scientific">Nonomuraea soli</name>
    <dbReference type="NCBI Taxonomy" id="1032476"/>
    <lineage>
        <taxon>Bacteria</taxon>
        <taxon>Bacillati</taxon>
        <taxon>Actinomycetota</taxon>
        <taxon>Actinomycetes</taxon>
        <taxon>Streptosporangiales</taxon>
        <taxon>Streptosporangiaceae</taxon>
        <taxon>Nonomuraea</taxon>
    </lineage>
</organism>
<dbReference type="CDD" id="cd02440">
    <property type="entry name" value="AdoMet_MTases"/>
    <property type="match status" value="1"/>
</dbReference>
<dbReference type="AlphaFoldDB" id="A0A7W0CG69"/>
<keyword evidence="2" id="KW-0489">Methyltransferase</keyword>
<dbReference type="Gene3D" id="3.40.50.150">
    <property type="entry name" value="Vaccinia Virus protein VP39"/>
    <property type="match status" value="1"/>
</dbReference>
<dbReference type="Pfam" id="PF08242">
    <property type="entry name" value="Methyltransf_12"/>
    <property type="match status" value="1"/>
</dbReference>
<dbReference type="EMBL" id="JACDUR010000002">
    <property type="protein sequence ID" value="MBA2890608.1"/>
    <property type="molecule type" value="Genomic_DNA"/>
</dbReference>
<name>A0A7W0CG69_9ACTN</name>
<keyword evidence="2" id="KW-0808">Transferase</keyword>
<feature type="domain" description="Methyltransferase type 12" evidence="1">
    <location>
        <begin position="41"/>
        <end position="134"/>
    </location>
</feature>
<sequence>MTTPPAPGTGSLLDFNAPLSEERARHLVAELAKRAPATITDFGCGWGELLLRLLEAVPGATGLGIERHEPDLDRARRNAVARGLEGRASFTAGDAAGHDTPSDLVLSVGAYQAFGTIPEALAVLRKLVAPGGRLLFAAEFWERVPDEERLARMWPGTTAADCVELPELVDQAVAAGFRPLRVERATRGEWEAFESCFTAELEEWLLDNPGHAQADEVRAKADELRALWLRGHRDVMGFAYLILGVPR</sequence>
<proteinExistence type="predicted"/>
<dbReference type="InterPro" id="IPR013217">
    <property type="entry name" value="Methyltransf_12"/>
</dbReference>
<accession>A0A7W0CG69</accession>
<evidence type="ECO:0000313" key="2">
    <source>
        <dbReference type="EMBL" id="MBA2890608.1"/>
    </source>
</evidence>
<evidence type="ECO:0000313" key="3">
    <source>
        <dbReference type="Proteomes" id="UP000530928"/>
    </source>
</evidence>
<dbReference type="Proteomes" id="UP000530928">
    <property type="component" value="Unassembled WGS sequence"/>
</dbReference>
<dbReference type="InterPro" id="IPR029063">
    <property type="entry name" value="SAM-dependent_MTases_sf"/>
</dbReference>
<dbReference type="GO" id="GO:0032259">
    <property type="term" value="P:methylation"/>
    <property type="evidence" value="ECO:0007669"/>
    <property type="project" value="UniProtKB-KW"/>
</dbReference>
<dbReference type="GO" id="GO:0008168">
    <property type="term" value="F:methyltransferase activity"/>
    <property type="evidence" value="ECO:0007669"/>
    <property type="project" value="UniProtKB-KW"/>
</dbReference>
<keyword evidence="3" id="KW-1185">Reference proteome</keyword>
<protein>
    <submittedName>
        <fullName evidence="2">SAM-dependent methyltransferase</fullName>
    </submittedName>
</protein>
<gene>
    <name evidence="2" type="ORF">HNR30_001949</name>
</gene>